<keyword evidence="5" id="KW-1185">Reference proteome</keyword>
<reference evidence="4" key="1">
    <citation type="journal article" date="2023" name="Mol. Biol. Evol.">
        <title>Third-Generation Sequencing Reveals the Adaptive Role of the Epigenome in Three Deep-Sea Polychaetes.</title>
        <authorList>
            <person name="Perez M."/>
            <person name="Aroh O."/>
            <person name="Sun Y."/>
            <person name="Lan Y."/>
            <person name="Juniper S.K."/>
            <person name="Young C.R."/>
            <person name="Angers B."/>
            <person name="Qian P.Y."/>
        </authorList>
    </citation>
    <scope>NUCLEOTIDE SEQUENCE</scope>
    <source>
        <strain evidence="4">R07B-5</strain>
    </source>
</reference>
<organism evidence="4 5">
    <name type="scientific">Ridgeia piscesae</name>
    <name type="common">Tubeworm</name>
    <dbReference type="NCBI Taxonomy" id="27915"/>
    <lineage>
        <taxon>Eukaryota</taxon>
        <taxon>Metazoa</taxon>
        <taxon>Spiralia</taxon>
        <taxon>Lophotrochozoa</taxon>
        <taxon>Annelida</taxon>
        <taxon>Polychaeta</taxon>
        <taxon>Sedentaria</taxon>
        <taxon>Canalipalpata</taxon>
        <taxon>Sabellida</taxon>
        <taxon>Siboglinidae</taxon>
        <taxon>Ridgeia</taxon>
    </lineage>
</organism>
<dbReference type="GO" id="GO:0008270">
    <property type="term" value="F:zinc ion binding"/>
    <property type="evidence" value="ECO:0007669"/>
    <property type="project" value="UniProtKB-KW"/>
</dbReference>
<dbReference type="SMART" id="SM00343">
    <property type="entry name" value="ZnF_C2HC"/>
    <property type="match status" value="1"/>
</dbReference>
<sequence>MTIFDHLGGCARDEVLCHPEAIRLNCDSLVKLLTLRFGPTESVPSLSTTFHARLQMDGETLADYSRVLMRLHSRTEKAADTRAEEEALVLLRDNALKEQFVRGVKEHSVRHELRRIALGSADRSFLVMRDEVLSLLGDHSESQRTVRVRGAEAEPDSVNQVIMQVMQTQQQLQSQMMQLASQQCQTASQLQAILDKLPGLIGQPQFALPAPVMRDRQSRRNPQDGLCFFCKEQGHFIRECPKKKLADSRRGQEQDHMQGCARSNRSEN</sequence>
<dbReference type="PANTHER" id="PTHR19963:SF30">
    <property type="entry name" value="ENDONUCLEASE_EXONUCLEASE_PHOSPHATASE DOMAIN-CONTAINING PROTEIN"/>
    <property type="match status" value="1"/>
</dbReference>
<dbReference type="InterPro" id="IPR036875">
    <property type="entry name" value="Znf_CCHC_sf"/>
</dbReference>
<dbReference type="Pfam" id="PF00098">
    <property type="entry name" value="zf-CCHC"/>
    <property type="match status" value="1"/>
</dbReference>
<protein>
    <recommendedName>
        <fullName evidence="3">CCHC-type domain-containing protein</fullName>
    </recommendedName>
</protein>
<evidence type="ECO:0000259" key="3">
    <source>
        <dbReference type="PROSITE" id="PS50158"/>
    </source>
</evidence>
<keyword evidence="1" id="KW-0862">Zinc</keyword>
<accession>A0AAD9KJA8</accession>
<feature type="region of interest" description="Disordered" evidence="2">
    <location>
        <begin position="245"/>
        <end position="268"/>
    </location>
</feature>
<dbReference type="PROSITE" id="PS50158">
    <property type="entry name" value="ZF_CCHC"/>
    <property type="match status" value="1"/>
</dbReference>
<keyword evidence="1" id="KW-0479">Metal-binding</keyword>
<proteinExistence type="predicted"/>
<keyword evidence="1" id="KW-0863">Zinc-finger</keyword>
<comment type="caution">
    <text evidence="4">The sequence shown here is derived from an EMBL/GenBank/DDBJ whole genome shotgun (WGS) entry which is preliminary data.</text>
</comment>
<dbReference type="GO" id="GO:0003676">
    <property type="term" value="F:nucleic acid binding"/>
    <property type="evidence" value="ECO:0007669"/>
    <property type="project" value="InterPro"/>
</dbReference>
<dbReference type="Proteomes" id="UP001209878">
    <property type="component" value="Unassembled WGS sequence"/>
</dbReference>
<dbReference type="AlphaFoldDB" id="A0AAD9KJA8"/>
<evidence type="ECO:0000313" key="5">
    <source>
        <dbReference type="Proteomes" id="UP001209878"/>
    </source>
</evidence>
<dbReference type="EMBL" id="JAODUO010000961">
    <property type="protein sequence ID" value="KAK2172426.1"/>
    <property type="molecule type" value="Genomic_DNA"/>
</dbReference>
<dbReference type="InterPro" id="IPR001878">
    <property type="entry name" value="Znf_CCHC"/>
</dbReference>
<feature type="domain" description="CCHC-type" evidence="3">
    <location>
        <begin position="227"/>
        <end position="242"/>
    </location>
</feature>
<name>A0AAD9KJA8_RIDPI</name>
<gene>
    <name evidence="4" type="ORF">NP493_959g00069</name>
</gene>
<dbReference type="SUPFAM" id="SSF57756">
    <property type="entry name" value="Retrovirus zinc finger-like domains"/>
    <property type="match status" value="1"/>
</dbReference>
<evidence type="ECO:0000256" key="1">
    <source>
        <dbReference type="PROSITE-ProRule" id="PRU00047"/>
    </source>
</evidence>
<evidence type="ECO:0000313" key="4">
    <source>
        <dbReference type="EMBL" id="KAK2172426.1"/>
    </source>
</evidence>
<evidence type="ECO:0000256" key="2">
    <source>
        <dbReference type="SAM" id="MobiDB-lite"/>
    </source>
</evidence>
<feature type="compositionally biased region" description="Basic and acidic residues" evidence="2">
    <location>
        <begin position="245"/>
        <end position="256"/>
    </location>
</feature>
<dbReference type="PANTHER" id="PTHR19963">
    <property type="entry name" value="CCHC-TYPE DOMAIN-CONTAINING PROTEIN"/>
    <property type="match status" value="1"/>
</dbReference>
<dbReference type="Gene3D" id="4.10.60.10">
    <property type="entry name" value="Zinc finger, CCHC-type"/>
    <property type="match status" value="1"/>
</dbReference>